<evidence type="ECO:0000256" key="3">
    <source>
        <dbReference type="ARBA" id="ARBA00022475"/>
    </source>
</evidence>
<dbReference type="Pfam" id="PF09335">
    <property type="entry name" value="VTT_dom"/>
    <property type="match status" value="1"/>
</dbReference>
<keyword evidence="6 7" id="KW-0472">Membrane</keyword>
<keyword evidence="5 7" id="KW-1133">Transmembrane helix</keyword>
<feature type="transmembrane region" description="Helical" evidence="7">
    <location>
        <begin position="16"/>
        <end position="35"/>
    </location>
</feature>
<evidence type="ECO:0000313" key="10">
    <source>
        <dbReference type="Proteomes" id="UP000548476"/>
    </source>
</evidence>
<comment type="caution">
    <text evidence="9">The sequence shown here is derived from an EMBL/GenBank/DDBJ whole genome shotgun (WGS) entry which is preliminary data.</text>
</comment>
<evidence type="ECO:0000256" key="6">
    <source>
        <dbReference type="ARBA" id="ARBA00023136"/>
    </source>
</evidence>
<dbReference type="EMBL" id="JACHGT010000015">
    <property type="protein sequence ID" value="MBB6038093.1"/>
    <property type="molecule type" value="Genomic_DNA"/>
</dbReference>
<evidence type="ECO:0000256" key="1">
    <source>
        <dbReference type="ARBA" id="ARBA00004651"/>
    </source>
</evidence>
<gene>
    <name evidence="9" type="ORF">HNR73_005973</name>
</gene>
<sequence length="226" mass="23918">MTQNIMQFMEELMSSPWIYLGIFTIALLDGFFPIVPAETAVITAGVYASTTGKPILWLAIVVAAAGAFAGDHISYFIGRTAGGGIRRKMKPGTKKAKLFDWAENALAERGGLVLIIARYIPGGRTATTLITGSVGYPLRKFAFFDSIAAISWGVYSAGIGFFAGHAVEGDPIKGLLLGFGIAVSITAIHETVAYLRKRAKRNREALATEGVVPVVAEPVVAPAAAE</sequence>
<feature type="transmembrane region" description="Helical" evidence="7">
    <location>
        <begin position="141"/>
        <end position="163"/>
    </location>
</feature>
<dbReference type="RefSeq" id="WP_184790899.1">
    <property type="nucleotide sequence ID" value="NZ_BONT01000048.1"/>
</dbReference>
<proteinExistence type="inferred from homology"/>
<evidence type="ECO:0000256" key="5">
    <source>
        <dbReference type="ARBA" id="ARBA00022989"/>
    </source>
</evidence>
<dbReference type="AlphaFoldDB" id="A0A841FTH0"/>
<feature type="transmembrane region" description="Helical" evidence="7">
    <location>
        <begin position="175"/>
        <end position="195"/>
    </location>
</feature>
<dbReference type="PANTHER" id="PTHR30353:SF0">
    <property type="entry name" value="TRANSMEMBRANE PROTEIN"/>
    <property type="match status" value="1"/>
</dbReference>
<keyword evidence="3 7" id="KW-1003">Cell membrane</keyword>
<dbReference type="InterPro" id="IPR032818">
    <property type="entry name" value="DedA-like"/>
</dbReference>
<dbReference type="PANTHER" id="PTHR30353">
    <property type="entry name" value="INNER MEMBRANE PROTEIN DEDA-RELATED"/>
    <property type="match status" value="1"/>
</dbReference>
<evidence type="ECO:0000313" key="9">
    <source>
        <dbReference type="EMBL" id="MBB6038093.1"/>
    </source>
</evidence>
<comment type="subcellular location">
    <subcellularLocation>
        <location evidence="1 7">Cell membrane</location>
        <topology evidence="1 7">Multi-pass membrane protein</topology>
    </subcellularLocation>
</comment>
<organism evidence="9 10">
    <name type="scientific">Phytomonospora endophytica</name>
    <dbReference type="NCBI Taxonomy" id="714109"/>
    <lineage>
        <taxon>Bacteria</taxon>
        <taxon>Bacillati</taxon>
        <taxon>Actinomycetota</taxon>
        <taxon>Actinomycetes</taxon>
        <taxon>Micromonosporales</taxon>
        <taxon>Micromonosporaceae</taxon>
        <taxon>Phytomonospora</taxon>
    </lineage>
</organism>
<name>A0A841FTH0_9ACTN</name>
<keyword evidence="4 7" id="KW-0812">Transmembrane</keyword>
<accession>A0A841FTH0</accession>
<reference evidence="9 10" key="1">
    <citation type="submission" date="2020-08" db="EMBL/GenBank/DDBJ databases">
        <title>Genomic Encyclopedia of Type Strains, Phase IV (KMG-IV): sequencing the most valuable type-strain genomes for metagenomic binning, comparative biology and taxonomic classification.</title>
        <authorList>
            <person name="Goeker M."/>
        </authorList>
    </citation>
    <scope>NUCLEOTIDE SEQUENCE [LARGE SCALE GENOMIC DNA]</scope>
    <source>
        <strain evidence="9 10">YIM 65646</strain>
    </source>
</reference>
<protein>
    <submittedName>
        <fullName evidence="9">Membrane protein DedA with SNARE-associated domain</fullName>
    </submittedName>
</protein>
<evidence type="ECO:0000259" key="8">
    <source>
        <dbReference type="Pfam" id="PF09335"/>
    </source>
</evidence>
<dbReference type="Proteomes" id="UP000548476">
    <property type="component" value="Unassembled WGS sequence"/>
</dbReference>
<comment type="similarity">
    <text evidence="2 7">Belongs to the DedA family.</text>
</comment>
<feature type="domain" description="VTT" evidence="8">
    <location>
        <begin position="35"/>
        <end position="160"/>
    </location>
</feature>
<feature type="transmembrane region" description="Helical" evidence="7">
    <location>
        <begin position="55"/>
        <end position="78"/>
    </location>
</feature>
<dbReference type="InterPro" id="IPR032816">
    <property type="entry name" value="VTT_dom"/>
</dbReference>
<dbReference type="GO" id="GO:0005886">
    <property type="term" value="C:plasma membrane"/>
    <property type="evidence" value="ECO:0007669"/>
    <property type="project" value="UniProtKB-SubCell"/>
</dbReference>
<evidence type="ECO:0000256" key="2">
    <source>
        <dbReference type="ARBA" id="ARBA00010792"/>
    </source>
</evidence>
<keyword evidence="10" id="KW-1185">Reference proteome</keyword>
<evidence type="ECO:0000256" key="4">
    <source>
        <dbReference type="ARBA" id="ARBA00022692"/>
    </source>
</evidence>
<evidence type="ECO:0000256" key="7">
    <source>
        <dbReference type="RuleBase" id="RU367016"/>
    </source>
</evidence>